<keyword evidence="2" id="KW-0347">Helicase</keyword>
<evidence type="ECO:0000313" key="2">
    <source>
        <dbReference type="EMBL" id="SEQ41718.1"/>
    </source>
</evidence>
<dbReference type="OrthoDB" id="61127at2"/>
<dbReference type="RefSeq" id="WP_092572496.1">
    <property type="nucleotide sequence ID" value="NZ_FOEN01000010.1"/>
</dbReference>
<dbReference type="SUPFAM" id="SSF52540">
    <property type="entry name" value="P-loop containing nucleoside triphosphate hydrolases"/>
    <property type="match status" value="1"/>
</dbReference>
<dbReference type="Pfam" id="PF07319">
    <property type="entry name" value="DnaI_N"/>
    <property type="match status" value="1"/>
</dbReference>
<keyword evidence="2" id="KW-0378">Hydrolase</keyword>
<dbReference type="InterPro" id="IPR002611">
    <property type="entry name" value="IstB_ATP-bd"/>
</dbReference>
<dbReference type="SMART" id="SM00382">
    <property type="entry name" value="AAA"/>
    <property type="match status" value="1"/>
</dbReference>
<dbReference type="InterPro" id="IPR003593">
    <property type="entry name" value="AAA+_ATPase"/>
</dbReference>
<dbReference type="PANTHER" id="PTHR30050:SF8">
    <property type="entry name" value="PRIMOSOMAL PROTEIN DNAI"/>
    <property type="match status" value="1"/>
</dbReference>
<dbReference type="GO" id="GO:0004386">
    <property type="term" value="F:helicase activity"/>
    <property type="evidence" value="ECO:0007669"/>
    <property type="project" value="UniProtKB-KW"/>
</dbReference>
<dbReference type="PANTHER" id="PTHR30050">
    <property type="entry name" value="CHROMOSOMAL REPLICATION INITIATOR PROTEIN DNAA"/>
    <property type="match status" value="1"/>
</dbReference>
<dbReference type="InterPro" id="IPR009928">
    <property type="entry name" value="DnaI_N"/>
</dbReference>
<dbReference type="GO" id="GO:0006260">
    <property type="term" value="P:DNA replication"/>
    <property type="evidence" value="ECO:0007669"/>
    <property type="project" value="TreeGrafter"/>
</dbReference>
<name>A0A1H9FW69_9LACT</name>
<dbReference type="Gene3D" id="3.40.50.300">
    <property type="entry name" value="P-loop containing nucleotide triphosphate hydrolases"/>
    <property type="match status" value="1"/>
</dbReference>
<evidence type="ECO:0000313" key="3">
    <source>
        <dbReference type="Proteomes" id="UP000198833"/>
    </source>
</evidence>
<dbReference type="AlphaFoldDB" id="A0A1H9FW69"/>
<accession>A0A1H9FW69</accession>
<dbReference type="CDD" id="cd00009">
    <property type="entry name" value="AAA"/>
    <property type="match status" value="1"/>
</dbReference>
<dbReference type="Proteomes" id="UP000198833">
    <property type="component" value="Unassembled WGS sequence"/>
</dbReference>
<dbReference type="Pfam" id="PF01695">
    <property type="entry name" value="IstB_IS21"/>
    <property type="match status" value="1"/>
</dbReference>
<keyword evidence="2" id="KW-0067">ATP-binding</keyword>
<dbReference type="NCBIfam" id="NF006505">
    <property type="entry name" value="PRK08939.1"/>
    <property type="match status" value="1"/>
</dbReference>
<organism evidence="2 3">
    <name type="scientific">Ignavigranum ruoffiae</name>
    <dbReference type="NCBI Taxonomy" id="89093"/>
    <lineage>
        <taxon>Bacteria</taxon>
        <taxon>Bacillati</taxon>
        <taxon>Bacillota</taxon>
        <taxon>Bacilli</taxon>
        <taxon>Lactobacillales</taxon>
        <taxon>Aerococcaceae</taxon>
        <taxon>Ignavigranum</taxon>
    </lineage>
</organism>
<gene>
    <name evidence="2" type="ORF">SAMN04488558_11032</name>
</gene>
<dbReference type="InterPro" id="IPR027417">
    <property type="entry name" value="P-loop_NTPase"/>
</dbReference>
<dbReference type="STRING" id="89093.SAMN04488558_11032"/>
<keyword evidence="2" id="KW-0547">Nucleotide-binding</keyword>
<protein>
    <submittedName>
        <fullName evidence="2">Replicative DNA helicase loader DnaI</fullName>
    </submittedName>
</protein>
<evidence type="ECO:0000259" key="1">
    <source>
        <dbReference type="SMART" id="SM00382"/>
    </source>
</evidence>
<keyword evidence="3" id="KW-1185">Reference proteome</keyword>
<proteinExistence type="predicted"/>
<reference evidence="2 3" key="1">
    <citation type="submission" date="2016-10" db="EMBL/GenBank/DDBJ databases">
        <authorList>
            <person name="de Groot N.N."/>
        </authorList>
    </citation>
    <scope>NUCLEOTIDE SEQUENCE [LARGE SCALE GENOMIC DNA]</scope>
    <source>
        <strain evidence="2 3">DSM 15695</strain>
    </source>
</reference>
<dbReference type="EMBL" id="FOEN01000010">
    <property type="protein sequence ID" value="SEQ41718.1"/>
    <property type="molecule type" value="Genomic_DNA"/>
</dbReference>
<feature type="domain" description="AAA+ ATPase" evidence="1">
    <location>
        <begin position="156"/>
        <end position="303"/>
    </location>
</feature>
<sequence length="309" mass="35971">MKSIKDLMKDQPRAFQNQEDYQTTIQDLLAFEPIQDFVNQHQADLNQAMIEQSMTKFNEFKREWLAFQKGQGMANPGFAPELFINGSYIDVRYRPTQAYQDRQAQRQQAALLSNRTMSRDVRQARLDQCYTQTPSRQQLLLAITNFIEDYRQDPYQTPGLYVYGPFGVGKTFILGALANRLIEDNISVNMVHWPTFAIEIKQSIGSDQTKHLMDQLKEADVLMIDDIGAEPNTPWIRDEVLNAILEYRMKESLATFFTSNFSMSELEHHLTYSRDGGQESIKAQRIMERIRYLAKEIFLEGESLRGRQR</sequence>